<dbReference type="RefSeq" id="WP_072818411.1">
    <property type="nucleotide sequence ID" value="NZ_LT670849.1"/>
</dbReference>
<proteinExistence type="predicted"/>
<dbReference type="OrthoDB" id="121119at2"/>
<evidence type="ECO:0000313" key="2">
    <source>
        <dbReference type="EMBL" id="SHN74803.1"/>
    </source>
</evidence>
<keyword evidence="3" id="KW-1185">Reference proteome</keyword>
<feature type="transmembrane region" description="Helical" evidence="1">
    <location>
        <begin position="116"/>
        <end position="133"/>
    </location>
</feature>
<keyword evidence="1" id="KW-1133">Transmembrane helix</keyword>
<keyword evidence="1" id="KW-0472">Membrane</keyword>
<name>A0A1M7TVY0_9BRAD</name>
<sequence>MTTTVLLRISAVISLVFALGHSLGGLKRWSPMGDNDVLKAMETVRFDTMGANRSYLDFFMGFGWSLTVAMLLQSVLLWQLASLARTDAAQVRPMIAAFAVATLAGGIIAWQFILPVPALFSAALLIVLVAAYAKA</sequence>
<protein>
    <submittedName>
        <fullName evidence="2">Uncharacterized protein</fullName>
    </submittedName>
</protein>
<evidence type="ECO:0000256" key="1">
    <source>
        <dbReference type="SAM" id="Phobius"/>
    </source>
</evidence>
<dbReference type="Proteomes" id="UP000184096">
    <property type="component" value="Chromosome I"/>
</dbReference>
<keyword evidence="1" id="KW-0812">Transmembrane</keyword>
<reference evidence="3" key="1">
    <citation type="submission" date="2016-11" db="EMBL/GenBank/DDBJ databases">
        <authorList>
            <person name="Varghese N."/>
            <person name="Submissions S."/>
        </authorList>
    </citation>
    <scope>NUCLEOTIDE SEQUENCE [LARGE SCALE GENOMIC DNA]</scope>
    <source>
        <strain evidence="3">GAS401</strain>
    </source>
</reference>
<accession>A0A1M7TVY0</accession>
<dbReference type="AlphaFoldDB" id="A0A1M7TVY0"/>
<dbReference type="InterPro" id="IPR058068">
    <property type="entry name" value="LIC_13387-like"/>
</dbReference>
<dbReference type="EMBL" id="LT670849">
    <property type="protein sequence ID" value="SHN74803.1"/>
    <property type="molecule type" value="Genomic_DNA"/>
</dbReference>
<feature type="transmembrane region" description="Helical" evidence="1">
    <location>
        <begin position="93"/>
        <end position="110"/>
    </location>
</feature>
<dbReference type="NCBIfam" id="NF047765">
    <property type="entry name" value="LIC_13387_fam"/>
    <property type="match status" value="1"/>
</dbReference>
<gene>
    <name evidence="2" type="ORF">SAMN05444170_2806</name>
</gene>
<feature type="transmembrane region" description="Helical" evidence="1">
    <location>
        <begin position="58"/>
        <end position="81"/>
    </location>
</feature>
<evidence type="ECO:0000313" key="3">
    <source>
        <dbReference type="Proteomes" id="UP000184096"/>
    </source>
</evidence>
<organism evidence="2 3">
    <name type="scientific">Bradyrhizobium erythrophlei</name>
    <dbReference type="NCBI Taxonomy" id="1437360"/>
    <lineage>
        <taxon>Bacteria</taxon>
        <taxon>Pseudomonadati</taxon>
        <taxon>Pseudomonadota</taxon>
        <taxon>Alphaproteobacteria</taxon>
        <taxon>Hyphomicrobiales</taxon>
        <taxon>Nitrobacteraceae</taxon>
        <taxon>Bradyrhizobium</taxon>
    </lineage>
</organism>